<dbReference type="EMBL" id="KN846958">
    <property type="protein sequence ID" value="KIW68829.1"/>
    <property type="molecule type" value="Genomic_DNA"/>
</dbReference>
<evidence type="ECO:0000313" key="5">
    <source>
        <dbReference type="EMBL" id="KIW68829.1"/>
    </source>
</evidence>
<keyword evidence="2" id="KW-0521">NADP</keyword>
<keyword evidence="3" id="KW-0560">Oxidoreductase</keyword>
<protein>
    <recommendedName>
        <fullName evidence="4">NmrA-like domain-containing protein</fullName>
    </recommendedName>
</protein>
<dbReference type="HOGENOM" id="CLU_007383_8_2_1"/>
<keyword evidence="6" id="KW-1185">Reference proteome</keyword>
<evidence type="ECO:0000259" key="4">
    <source>
        <dbReference type="Pfam" id="PF05368"/>
    </source>
</evidence>
<proteinExistence type="inferred from homology"/>
<evidence type="ECO:0000256" key="2">
    <source>
        <dbReference type="ARBA" id="ARBA00022857"/>
    </source>
</evidence>
<accession>A0A0D2GA31</accession>
<dbReference type="STRING" id="5601.A0A0D2GA31"/>
<evidence type="ECO:0000256" key="1">
    <source>
        <dbReference type="ARBA" id="ARBA00006328"/>
    </source>
</evidence>
<dbReference type="GO" id="GO:0016491">
    <property type="term" value="F:oxidoreductase activity"/>
    <property type="evidence" value="ECO:0007669"/>
    <property type="project" value="UniProtKB-KW"/>
</dbReference>
<gene>
    <name evidence="5" type="ORF">PV04_04749</name>
</gene>
<dbReference type="Gene3D" id="3.90.25.10">
    <property type="entry name" value="UDP-galactose 4-epimerase, domain 1"/>
    <property type="match status" value="1"/>
</dbReference>
<dbReference type="InterPro" id="IPR008030">
    <property type="entry name" value="NmrA-like"/>
</dbReference>
<comment type="similarity">
    <text evidence="1">Belongs to the NmrA-type oxidoreductase family.</text>
</comment>
<feature type="domain" description="NmrA-like" evidence="4">
    <location>
        <begin position="5"/>
        <end position="258"/>
    </location>
</feature>
<dbReference type="Gene3D" id="3.40.50.720">
    <property type="entry name" value="NAD(P)-binding Rossmann-like Domain"/>
    <property type="match status" value="1"/>
</dbReference>
<reference evidence="5 6" key="1">
    <citation type="submission" date="2015-01" db="EMBL/GenBank/DDBJ databases">
        <title>The Genome Sequence of Capronia semiimmersa CBS27337.</title>
        <authorList>
            <consortium name="The Broad Institute Genomics Platform"/>
            <person name="Cuomo C."/>
            <person name="de Hoog S."/>
            <person name="Gorbushina A."/>
            <person name="Stielow B."/>
            <person name="Teixiera M."/>
            <person name="Abouelleil A."/>
            <person name="Chapman S.B."/>
            <person name="Priest M."/>
            <person name="Young S.K."/>
            <person name="Wortman J."/>
            <person name="Nusbaum C."/>
            <person name="Birren B."/>
        </authorList>
    </citation>
    <scope>NUCLEOTIDE SEQUENCE [LARGE SCALE GENOMIC DNA]</scope>
    <source>
        <strain evidence="5 6">CBS 27337</strain>
    </source>
</reference>
<dbReference type="PANTHER" id="PTHR42748">
    <property type="entry name" value="NITROGEN METABOLITE REPRESSION PROTEIN NMRA FAMILY MEMBER"/>
    <property type="match status" value="1"/>
</dbReference>
<dbReference type="Proteomes" id="UP000054266">
    <property type="component" value="Unassembled WGS sequence"/>
</dbReference>
<evidence type="ECO:0000256" key="3">
    <source>
        <dbReference type="ARBA" id="ARBA00023002"/>
    </source>
</evidence>
<dbReference type="PANTHER" id="PTHR42748:SF30">
    <property type="entry name" value="NMRA-LIKE DOMAIN-CONTAINING PROTEIN"/>
    <property type="match status" value="1"/>
</dbReference>
<organism evidence="5 6">
    <name type="scientific">Phialophora macrospora</name>
    <dbReference type="NCBI Taxonomy" id="1851006"/>
    <lineage>
        <taxon>Eukaryota</taxon>
        <taxon>Fungi</taxon>
        <taxon>Dikarya</taxon>
        <taxon>Ascomycota</taxon>
        <taxon>Pezizomycotina</taxon>
        <taxon>Eurotiomycetes</taxon>
        <taxon>Chaetothyriomycetidae</taxon>
        <taxon>Chaetothyriales</taxon>
        <taxon>Herpotrichiellaceae</taxon>
        <taxon>Phialophora</taxon>
    </lineage>
</organism>
<dbReference type="SUPFAM" id="SSF51735">
    <property type="entry name" value="NAD(P)-binding Rossmann-fold domains"/>
    <property type="match status" value="1"/>
</dbReference>
<dbReference type="AlphaFoldDB" id="A0A0D2GA31"/>
<sequence>MPTPKTILVTGATGNQGGSVAKLLLQYTDEYAVRALTRNPDSEAARKLSELGAQVVQGDLTDSSTLEAAFHDCWGAFVVTNFYDSKIQNDPSSEEQQGRNAALAAQRAGVSCFIWSTLPSSVKISGGEVSCEIYEGKFRVDGFIRDELKLESAVFVYTGNFYENMVLRGHVVKTDDGKAIEFRQPVIRDTTKLHMVWVERDLAGIVKAVFDNWDRRKDELRYRYLYAMDAVHTPREVCDVIQRVMGLPTKYVVLPTTGNAERDIMFNLYNKTGTYPGVVLPDKSVLDLGVKLHSLEEFVKERLVPHLGLSRSEI</sequence>
<name>A0A0D2GA31_9EURO</name>
<dbReference type="GO" id="GO:0005634">
    <property type="term" value="C:nucleus"/>
    <property type="evidence" value="ECO:0007669"/>
    <property type="project" value="TreeGrafter"/>
</dbReference>
<dbReference type="InterPro" id="IPR051164">
    <property type="entry name" value="NmrA-like_oxidored"/>
</dbReference>
<evidence type="ECO:0000313" key="6">
    <source>
        <dbReference type="Proteomes" id="UP000054266"/>
    </source>
</evidence>
<dbReference type="InterPro" id="IPR036291">
    <property type="entry name" value="NAD(P)-bd_dom_sf"/>
</dbReference>
<dbReference type="Pfam" id="PF05368">
    <property type="entry name" value="NmrA"/>
    <property type="match status" value="1"/>
</dbReference>